<name>A0A9E7F9N3_9LILI</name>
<keyword evidence="3" id="KW-1185">Reference proteome</keyword>
<dbReference type="AntiFam" id="ANF00062">
    <property type="entry name" value="Shadow ORF (opposite ABC transporter protein)"/>
</dbReference>
<organism evidence="2 3">
    <name type="scientific">Musa troglodytarum</name>
    <name type="common">fe'i banana</name>
    <dbReference type="NCBI Taxonomy" id="320322"/>
    <lineage>
        <taxon>Eukaryota</taxon>
        <taxon>Viridiplantae</taxon>
        <taxon>Streptophyta</taxon>
        <taxon>Embryophyta</taxon>
        <taxon>Tracheophyta</taxon>
        <taxon>Spermatophyta</taxon>
        <taxon>Magnoliopsida</taxon>
        <taxon>Liliopsida</taxon>
        <taxon>Zingiberales</taxon>
        <taxon>Musaceae</taxon>
        <taxon>Musa</taxon>
    </lineage>
</organism>
<keyword evidence="1" id="KW-0732">Signal</keyword>
<proteinExistence type="predicted"/>
<evidence type="ECO:0000313" key="3">
    <source>
        <dbReference type="Proteomes" id="UP001055439"/>
    </source>
</evidence>
<dbReference type="EMBL" id="CP097505">
    <property type="protein sequence ID" value="URD91493.1"/>
    <property type="molecule type" value="Genomic_DNA"/>
</dbReference>
<reference evidence="2" key="1">
    <citation type="submission" date="2022-05" db="EMBL/GenBank/DDBJ databases">
        <title>The Musa troglodytarum L. genome provides insights into the mechanism of non-climacteric behaviour and enrichment of carotenoids.</title>
        <authorList>
            <person name="Wang J."/>
        </authorList>
    </citation>
    <scope>NUCLEOTIDE SEQUENCE</scope>
    <source>
        <tissue evidence="2">Leaf</tissue>
    </source>
</reference>
<gene>
    <name evidence="2" type="ORF">MUK42_01023</name>
</gene>
<accession>A0A9E7F9N3</accession>
<evidence type="ECO:0008006" key="4">
    <source>
        <dbReference type="Google" id="ProtNLM"/>
    </source>
</evidence>
<feature type="signal peptide" evidence="1">
    <location>
        <begin position="1"/>
        <end position="21"/>
    </location>
</feature>
<protein>
    <recommendedName>
        <fullName evidence="4">Secreted protein</fullName>
    </recommendedName>
</protein>
<evidence type="ECO:0000256" key="1">
    <source>
        <dbReference type="SAM" id="SignalP"/>
    </source>
</evidence>
<sequence>MVPNLCATITLVLPAITLSNAACTTFSDWLSSALVASSSSSITGFFSSALAIAIRCFCPPDSCTPLSPQNVS</sequence>
<feature type="chain" id="PRO_5038781872" description="Secreted protein" evidence="1">
    <location>
        <begin position="22"/>
        <end position="72"/>
    </location>
</feature>
<evidence type="ECO:0000313" key="2">
    <source>
        <dbReference type="EMBL" id="URD91493.1"/>
    </source>
</evidence>
<dbReference type="AlphaFoldDB" id="A0A9E7F9N3"/>
<dbReference type="Proteomes" id="UP001055439">
    <property type="component" value="Chromosome 3"/>
</dbReference>